<sequence>MSDESRADRLRRRRRKQRDQQSERNTESELSNSTDSEQQSTSDTGIESATSDEHVETSETDEPSNSSKPSKPMSVKDTQVGTYMYLPENQRSELDFRYKELNLEYERSFGDELEKNRHFYPLVVQAGLDALDGMDGEEIRDLLFKIE</sequence>
<feature type="compositionally biased region" description="Low complexity" evidence="1">
    <location>
        <begin position="31"/>
        <end position="44"/>
    </location>
</feature>
<dbReference type="InterPro" id="IPR058474">
    <property type="entry name" value="DUF8160"/>
</dbReference>
<keyword evidence="4" id="KW-1185">Reference proteome</keyword>
<comment type="caution">
    <text evidence="3">The sequence shown here is derived from an EMBL/GenBank/DDBJ whole genome shotgun (WGS) entry which is preliminary data.</text>
</comment>
<dbReference type="Proteomes" id="UP001501729">
    <property type="component" value="Unassembled WGS sequence"/>
</dbReference>
<evidence type="ECO:0000259" key="2">
    <source>
        <dbReference type="Pfam" id="PF26492"/>
    </source>
</evidence>
<evidence type="ECO:0000256" key="1">
    <source>
        <dbReference type="SAM" id="MobiDB-lite"/>
    </source>
</evidence>
<dbReference type="AlphaFoldDB" id="A0AAV3UHQ7"/>
<feature type="domain" description="DUF8160" evidence="2">
    <location>
        <begin position="18"/>
        <end position="146"/>
    </location>
</feature>
<organism evidence="3 4">
    <name type="scientific">Haladaptatus pallidirubidus</name>
    <dbReference type="NCBI Taxonomy" id="1008152"/>
    <lineage>
        <taxon>Archaea</taxon>
        <taxon>Methanobacteriati</taxon>
        <taxon>Methanobacteriota</taxon>
        <taxon>Stenosarchaea group</taxon>
        <taxon>Halobacteria</taxon>
        <taxon>Halobacteriales</taxon>
        <taxon>Haladaptataceae</taxon>
        <taxon>Haladaptatus</taxon>
    </lineage>
</organism>
<protein>
    <recommendedName>
        <fullName evidence="2">DUF8160 domain-containing protein</fullName>
    </recommendedName>
</protein>
<name>A0AAV3UHQ7_9EURY</name>
<reference evidence="3 4" key="1">
    <citation type="journal article" date="2019" name="Int. J. Syst. Evol. Microbiol.">
        <title>The Global Catalogue of Microorganisms (GCM) 10K type strain sequencing project: providing services to taxonomists for standard genome sequencing and annotation.</title>
        <authorList>
            <consortium name="The Broad Institute Genomics Platform"/>
            <consortium name="The Broad Institute Genome Sequencing Center for Infectious Disease"/>
            <person name="Wu L."/>
            <person name="Ma J."/>
        </authorList>
    </citation>
    <scope>NUCLEOTIDE SEQUENCE [LARGE SCALE GENOMIC DNA]</scope>
    <source>
        <strain evidence="3 4">JCM 17504</strain>
    </source>
</reference>
<feature type="region of interest" description="Disordered" evidence="1">
    <location>
        <begin position="1"/>
        <end position="79"/>
    </location>
</feature>
<feature type="compositionally biased region" description="Basic and acidic residues" evidence="1">
    <location>
        <begin position="18"/>
        <end position="27"/>
    </location>
</feature>
<proteinExistence type="predicted"/>
<feature type="compositionally biased region" description="Low complexity" evidence="1">
    <location>
        <begin position="63"/>
        <end position="76"/>
    </location>
</feature>
<accession>A0AAV3UHQ7</accession>
<dbReference type="Pfam" id="PF26492">
    <property type="entry name" value="DUF8160"/>
    <property type="match status" value="1"/>
</dbReference>
<evidence type="ECO:0000313" key="4">
    <source>
        <dbReference type="Proteomes" id="UP001501729"/>
    </source>
</evidence>
<gene>
    <name evidence="3" type="ORF">GCM10025751_24200</name>
</gene>
<dbReference type="GeneID" id="68616161"/>
<dbReference type="EMBL" id="BAABKX010000008">
    <property type="protein sequence ID" value="GAA5050296.1"/>
    <property type="molecule type" value="Genomic_DNA"/>
</dbReference>
<dbReference type="RefSeq" id="WP_227777573.1">
    <property type="nucleotide sequence ID" value="NZ_BAABKX010000008.1"/>
</dbReference>
<evidence type="ECO:0000313" key="3">
    <source>
        <dbReference type="EMBL" id="GAA5050296.1"/>
    </source>
</evidence>